<feature type="transmembrane region" description="Helical" evidence="1">
    <location>
        <begin position="306"/>
        <end position="325"/>
    </location>
</feature>
<dbReference type="EMBL" id="MWPZ01000001">
    <property type="protein sequence ID" value="TID07505.1"/>
    <property type="molecule type" value="Genomic_DNA"/>
</dbReference>
<dbReference type="OrthoDB" id="5342924at2759"/>
<comment type="caution">
    <text evidence="2">The sequence shown here is derived from an EMBL/GenBank/DDBJ whole genome shotgun (WGS) entry which is preliminary data.</text>
</comment>
<evidence type="ECO:0000256" key="1">
    <source>
        <dbReference type="SAM" id="Phobius"/>
    </source>
</evidence>
<proteinExistence type="predicted"/>
<reference evidence="2 3" key="1">
    <citation type="journal article" date="2019" name="Genome Biol. Evol.">
        <title>Genomic Plasticity Mediated by Transposable Elements in the Plant Pathogenic Fungus Colletotrichum higginsianum.</title>
        <authorList>
            <person name="Tsushima A."/>
            <person name="Gan P."/>
            <person name="Kumakura N."/>
            <person name="Narusaka M."/>
            <person name="Takano Y."/>
            <person name="Narusaka Y."/>
            <person name="Shirasu K."/>
        </authorList>
    </citation>
    <scope>NUCLEOTIDE SEQUENCE [LARGE SCALE GENOMIC DNA]</scope>
    <source>
        <strain evidence="2 3">MAFF305635-RFP</strain>
    </source>
</reference>
<keyword evidence="1" id="KW-1133">Transmembrane helix</keyword>
<dbReference type="AlphaFoldDB" id="A0A4T0WLB3"/>
<evidence type="ECO:0000313" key="3">
    <source>
        <dbReference type="Proteomes" id="UP000305883"/>
    </source>
</evidence>
<keyword evidence="1" id="KW-0472">Membrane</keyword>
<accession>A0A4T0WLB3</accession>
<protein>
    <submittedName>
        <fullName evidence="2">Uncharacterized protein</fullName>
    </submittedName>
</protein>
<name>A0A4T0WLB3_9PEZI</name>
<feature type="transmembrane region" description="Helical" evidence="1">
    <location>
        <begin position="119"/>
        <end position="144"/>
    </location>
</feature>
<dbReference type="Proteomes" id="UP000305883">
    <property type="component" value="Unassembled WGS sequence"/>
</dbReference>
<keyword evidence="1" id="KW-0812">Transmembrane</keyword>
<evidence type="ECO:0000313" key="2">
    <source>
        <dbReference type="EMBL" id="TID07505.1"/>
    </source>
</evidence>
<gene>
    <name evidence="2" type="ORF">CH35J_001074</name>
</gene>
<sequence length="420" mass="45877">MYSGGWIIHLLAVSMTIVVLVIGMKKIYWYPEAGPLIHGDYRLDAETISNVLQLVAKIHELLIVASLSSIALAMFRHRLITNGVRLGFLTGSYRVGDVGYLGTAAFWRQGLDIQGPWEILLSGFLVFATIMSTVVGPASAVLLLPTLDCTWTENYWGADSLEDAGCDTVNGIYTTGCPAGGFNGISTWVQNHGATQLENNLTFSSTSADIRRHVVFAQANFSEDTANTTLSTTAPQFILDSIGLFQRHNHNITLDQWGELTNEINGSFHEVVERFESFLAIDIQAERYGYGTGQQRKTASFAQAMLFIYLGAIAIYSATITIYSATIVVSKEPEYLEGGKPGGRRRSVIPWADMQDLFVLGLRTTPPGGDDLATSGVGVSDIRIWQKVVAARAGNDNKVQLAFQGSSLKELKPSNAREYC</sequence>
<feature type="transmembrane region" description="Helical" evidence="1">
    <location>
        <begin position="51"/>
        <end position="74"/>
    </location>
</feature>
<feature type="transmembrane region" description="Helical" evidence="1">
    <location>
        <begin position="7"/>
        <end position="31"/>
    </location>
</feature>
<feature type="transmembrane region" description="Helical" evidence="1">
    <location>
        <begin position="86"/>
        <end position="107"/>
    </location>
</feature>
<organism evidence="2 3">
    <name type="scientific">Colletotrichum higginsianum</name>
    <dbReference type="NCBI Taxonomy" id="80884"/>
    <lineage>
        <taxon>Eukaryota</taxon>
        <taxon>Fungi</taxon>
        <taxon>Dikarya</taxon>
        <taxon>Ascomycota</taxon>
        <taxon>Pezizomycotina</taxon>
        <taxon>Sordariomycetes</taxon>
        <taxon>Hypocreomycetidae</taxon>
        <taxon>Glomerellales</taxon>
        <taxon>Glomerellaceae</taxon>
        <taxon>Colletotrichum</taxon>
        <taxon>Colletotrichum destructivum species complex</taxon>
    </lineage>
</organism>